<evidence type="ECO:0000259" key="2">
    <source>
        <dbReference type="Pfam" id="PF14740"/>
    </source>
</evidence>
<dbReference type="PANTHER" id="PTHR22118:SF14">
    <property type="entry name" value="DYNEIN AXONEMAL ASSEMBLY FACTOR 3"/>
    <property type="match status" value="1"/>
</dbReference>
<feature type="compositionally biased region" description="Acidic residues" evidence="1">
    <location>
        <begin position="171"/>
        <end position="182"/>
    </location>
</feature>
<dbReference type="EMBL" id="GECU01021434">
    <property type="protein sequence ID" value="JAS86272.1"/>
    <property type="molecule type" value="Transcribed_RNA"/>
</dbReference>
<organism evidence="3">
    <name type="scientific">Homalodisca liturata</name>
    <dbReference type="NCBI Taxonomy" id="320908"/>
    <lineage>
        <taxon>Eukaryota</taxon>
        <taxon>Metazoa</taxon>
        <taxon>Ecdysozoa</taxon>
        <taxon>Arthropoda</taxon>
        <taxon>Hexapoda</taxon>
        <taxon>Insecta</taxon>
        <taxon>Pterygota</taxon>
        <taxon>Neoptera</taxon>
        <taxon>Paraneoptera</taxon>
        <taxon>Hemiptera</taxon>
        <taxon>Auchenorrhyncha</taxon>
        <taxon>Membracoidea</taxon>
        <taxon>Cicadellidae</taxon>
        <taxon>Cicadellinae</taxon>
        <taxon>Proconiini</taxon>
        <taxon>Homalodisca</taxon>
    </lineage>
</organism>
<accession>A0A1B6IH72</accession>
<sequence>RLCRIRPSQSFTTFSNLFFAQNWKIVSILSLSLYFMRLKEIPEGSRINPREYKHWRATGVAFTWLETEVSEPNPTLASGIVKLGHRLLNHGYLGDIVSPPYLGFGTDSEDKDMLVARNGVNVHRSTDIVEANLRRMFHEIATQTEFKQTTSSDKELGTVITELSAVQEIPEREEDDEEDPEKQEDFRKRDDYTCLPVEGTKVVFLPTSALLDLPRKPNLKNFFDLVMVSQNLTQRLSPEVMTMAKDGAILLAETRKFLTGGSHRP</sequence>
<dbReference type="GO" id="GO:0044458">
    <property type="term" value="P:motile cilium assembly"/>
    <property type="evidence" value="ECO:0007669"/>
    <property type="project" value="TreeGrafter"/>
</dbReference>
<proteinExistence type="predicted"/>
<dbReference type="PANTHER" id="PTHR22118">
    <property type="entry name" value="DYNEIN ASSEMBLY FACTOR 3, AXONEMAL"/>
    <property type="match status" value="1"/>
</dbReference>
<dbReference type="GO" id="GO:0070286">
    <property type="term" value="P:axonemal dynein complex assembly"/>
    <property type="evidence" value="ECO:0007669"/>
    <property type="project" value="InterPro"/>
</dbReference>
<feature type="non-terminal residue" evidence="3">
    <location>
        <position position="1"/>
    </location>
</feature>
<feature type="region of interest" description="Disordered" evidence="1">
    <location>
        <begin position="169"/>
        <end position="190"/>
    </location>
</feature>
<evidence type="ECO:0000256" key="1">
    <source>
        <dbReference type="SAM" id="MobiDB-lite"/>
    </source>
</evidence>
<reference evidence="3" key="1">
    <citation type="submission" date="2015-11" db="EMBL/GenBank/DDBJ databases">
        <title>De novo transcriptome assembly of four potential Pierce s Disease insect vectors from Arizona vineyards.</title>
        <authorList>
            <person name="Tassone E.E."/>
        </authorList>
    </citation>
    <scope>NUCLEOTIDE SEQUENCE</scope>
</reference>
<evidence type="ECO:0000313" key="3">
    <source>
        <dbReference type="EMBL" id="JAS86272.1"/>
    </source>
</evidence>
<protein>
    <recommendedName>
        <fullName evidence="2">Dynein assembly factor 3 C-terminal domain-containing protein</fullName>
    </recommendedName>
</protein>
<gene>
    <name evidence="3" type="ORF">g.1933</name>
</gene>
<feature type="domain" description="Dynein assembly factor 3 C-terminal" evidence="2">
    <location>
        <begin position="34"/>
        <end position="259"/>
    </location>
</feature>
<dbReference type="InterPro" id="IPR028235">
    <property type="entry name" value="DNAAF3_C"/>
</dbReference>
<dbReference type="Pfam" id="PF14740">
    <property type="entry name" value="DUF4471"/>
    <property type="match status" value="1"/>
</dbReference>
<name>A0A1B6IH72_9HEMI</name>
<dbReference type="AlphaFoldDB" id="A0A1B6IH72"/>
<dbReference type="InterPro" id="IPR039304">
    <property type="entry name" value="DNAAF3"/>
</dbReference>